<gene>
    <name evidence="1" type="ORF">A3B31_00130</name>
</gene>
<accession>A0A1G2BUN5</accession>
<evidence type="ECO:0000313" key="1">
    <source>
        <dbReference type="EMBL" id="OGY92299.1"/>
    </source>
</evidence>
<dbReference type="Proteomes" id="UP000177349">
    <property type="component" value="Unassembled WGS sequence"/>
</dbReference>
<proteinExistence type="predicted"/>
<name>A0A1G2BUN5_9BACT</name>
<evidence type="ECO:0000313" key="2">
    <source>
        <dbReference type="Proteomes" id="UP000177349"/>
    </source>
</evidence>
<dbReference type="EMBL" id="MHKN01000020">
    <property type="protein sequence ID" value="OGY92299.1"/>
    <property type="molecule type" value="Genomic_DNA"/>
</dbReference>
<dbReference type="AlphaFoldDB" id="A0A1G2BUN5"/>
<sequence>MQLPVIDDNRLERLMMRIRIVRHDAAGSLRYLKLDGINPRRSFEIQQCELGDPADGLVWFNELTIYSPLLFSAKEYHVNLAELYAQLLSPIGMESQNWMRKNGQLIRAIRIPEIFRIDHARNVMIIDLALLRE</sequence>
<reference evidence="1 2" key="1">
    <citation type="journal article" date="2016" name="Nat. Commun.">
        <title>Thousands of microbial genomes shed light on interconnected biogeochemical processes in an aquifer system.</title>
        <authorList>
            <person name="Anantharaman K."/>
            <person name="Brown C.T."/>
            <person name="Hug L.A."/>
            <person name="Sharon I."/>
            <person name="Castelle C.J."/>
            <person name="Probst A.J."/>
            <person name="Thomas B.C."/>
            <person name="Singh A."/>
            <person name="Wilkins M.J."/>
            <person name="Karaoz U."/>
            <person name="Brodie E.L."/>
            <person name="Williams K.H."/>
            <person name="Hubbard S.S."/>
            <person name="Banfield J.F."/>
        </authorList>
    </citation>
    <scope>NUCLEOTIDE SEQUENCE [LARGE SCALE GENOMIC DNA]</scope>
</reference>
<organism evidence="1 2">
    <name type="scientific">Candidatus Komeilibacteria bacterium RIFCSPLOWO2_01_FULL_53_11</name>
    <dbReference type="NCBI Taxonomy" id="1798552"/>
    <lineage>
        <taxon>Bacteria</taxon>
        <taxon>Candidatus Komeiliibacteriota</taxon>
    </lineage>
</organism>
<protein>
    <submittedName>
        <fullName evidence="1">Uncharacterized protein</fullName>
    </submittedName>
</protein>
<comment type="caution">
    <text evidence="1">The sequence shown here is derived from an EMBL/GenBank/DDBJ whole genome shotgun (WGS) entry which is preliminary data.</text>
</comment>